<dbReference type="CDD" id="cd12189">
    <property type="entry name" value="LKR_SDH_like"/>
    <property type="match status" value="1"/>
</dbReference>
<feature type="domain" description="Alanine dehydrogenase/pyridine nucleotide transhydrogenase N-terminal" evidence="3">
    <location>
        <begin position="9"/>
        <end position="140"/>
    </location>
</feature>
<dbReference type="Pfam" id="PF01262">
    <property type="entry name" value="AlaDh_PNT_C"/>
    <property type="match status" value="1"/>
</dbReference>
<dbReference type="PANTHER" id="PTHR11133">
    <property type="entry name" value="SACCHAROPINE DEHYDROGENASE"/>
    <property type="match status" value="1"/>
</dbReference>
<dbReference type="Pfam" id="PF05222">
    <property type="entry name" value="AlaDh_PNT_N"/>
    <property type="match status" value="1"/>
</dbReference>
<protein>
    <recommendedName>
        <fullName evidence="6">Alanine dehydrogenase/pyridine nucleotide transhydrogenase N-terminal domain-containing protein</fullName>
    </recommendedName>
</protein>
<evidence type="ECO:0000313" key="5">
    <source>
        <dbReference type="Proteomes" id="UP000215559"/>
    </source>
</evidence>
<dbReference type="InterPro" id="IPR007698">
    <property type="entry name" value="AlaDH/PNT_NAD(H)-bd"/>
</dbReference>
<accession>A0A235BWN0</accession>
<evidence type="ECO:0000256" key="1">
    <source>
        <dbReference type="ARBA" id="ARBA00023002"/>
    </source>
</evidence>
<dbReference type="SMART" id="SM01002">
    <property type="entry name" value="AlaDh_PNT_C"/>
    <property type="match status" value="1"/>
</dbReference>
<proteinExistence type="predicted"/>
<gene>
    <name evidence="4" type="ORF">CH330_02290</name>
</gene>
<evidence type="ECO:0000259" key="2">
    <source>
        <dbReference type="SMART" id="SM01002"/>
    </source>
</evidence>
<dbReference type="SMART" id="SM01003">
    <property type="entry name" value="AlaDh_PNT_N"/>
    <property type="match status" value="1"/>
</dbReference>
<dbReference type="GO" id="GO:0005737">
    <property type="term" value="C:cytoplasm"/>
    <property type="evidence" value="ECO:0007669"/>
    <property type="project" value="TreeGrafter"/>
</dbReference>
<name>A0A235BWN0_UNCW3</name>
<dbReference type="SUPFAM" id="SSF52283">
    <property type="entry name" value="Formate/glycerate dehydrogenase catalytic domain-like"/>
    <property type="match status" value="1"/>
</dbReference>
<dbReference type="Proteomes" id="UP000215559">
    <property type="component" value="Unassembled WGS sequence"/>
</dbReference>
<reference evidence="4 5" key="1">
    <citation type="submission" date="2017-07" db="EMBL/GenBank/DDBJ databases">
        <title>Recovery of genomes from metagenomes via a dereplication, aggregation, and scoring strategy.</title>
        <authorList>
            <person name="Sieber C.M."/>
            <person name="Probst A.J."/>
            <person name="Sharrar A."/>
            <person name="Thomas B.C."/>
            <person name="Hess M."/>
            <person name="Tringe S.G."/>
            <person name="Banfield J.F."/>
        </authorList>
    </citation>
    <scope>NUCLEOTIDE SEQUENCE [LARGE SCALE GENOMIC DNA]</scope>
    <source>
        <strain evidence="4">JGI_Cruoil_03_51_56</strain>
    </source>
</reference>
<dbReference type="GO" id="GO:0004753">
    <property type="term" value="F:saccharopine dehydrogenase activity"/>
    <property type="evidence" value="ECO:0007669"/>
    <property type="project" value="TreeGrafter"/>
</dbReference>
<dbReference type="Gene3D" id="3.40.50.720">
    <property type="entry name" value="NAD(P)-binding Rossmann-like Domain"/>
    <property type="match status" value="2"/>
</dbReference>
<evidence type="ECO:0000313" key="4">
    <source>
        <dbReference type="EMBL" id="OYD16651.1"/>
    </source>
</evidence>
<dbReference type="PANTHER" id="PTHR11133:SF22">
    <property type="entry name" value="ALPHA-AMINOADIPIC SEMIALDEHYDE SYNTHASE, MITOCHONDRIAL"/>
    <property type="match status" value="1"/>
</dbReference>
<dbReference type="EMBL" id="NOZP01000042">
    <property type="protein sequence ID" value="OYD16651.1"/>
    <property type="molecule type" value="Genomic_DNA"/>
</dbReference>
<organism evidence="4 5">
    <name type="scientific">candidate division WOR-3 bacterium JGI_Cruoil_03_51_56</name>
    <dbReference type="NCBI Taxonomy" id="1973747"/>
    <lineage>
        <taxon>Bacteria</taxon>
        <taxon>Bacteria division WOR-3</taxon>
    </lineage>
</organism>
<feature type="domain" description="Alanine dehydrogenase/pyridine nucleotide transhydrogenase NAD(H)-binding" evidence="2">
    <location>
        <begin position="182"/>
        <end position="368"/>
    </location>
</feature>
<sequence length="442" mass="50312">MNRHLFTIGIRREDKNRWERRVPLTPKQVGNIIKQEGLAFAIQPSTLRIFDDEEYRLAGTEVREDISDCGIVFGVKEMPEVFFRENGTYAFFAHVIKGQVYNMPMLARMMELGCNLIDYEKITDDSGRRLVFFGRYAGIAGMVDTLVALGKRFECENMKTPFLDLKPAYDYAGVDSLKAGVAQLGARIKEVGLPDKVVPLVFGIAGYGHVARGALEVLDALGTVDIKPEQLSDVMSHRDARTCYRTVFREEHMVEPEQGSFDLKDYYQHPDRYRPVFEKYLPYLTVLVNSIFWNKQYPRLVRREWLREEFGKTANPRLRVIGDISCDIQGAIEATLRHTDSGSPFFVYDPQKDSVQNGVTGQGIVIMAVDNLPCELPADSSDAFGAALFPFIPAIARADYRGTFDKLELPGPVRRALILHQGKLTPEYKYISKFLNRERRNL</sequence>
<comment type="caution">
    <text evidence="4">The sequence shown here is derived from an EMBL/GenBank/DDBJ whole genome shotgun (WGS) entry which is preliminary data.</text>
</comment>
<dbReference type="InterPro" id="IPR007886">
    <property type="entry name" value="AlaDH/PNT_N"/>
</dbReference>
<dbReference type="InterPro" id="IPR051168">
    <property type="entry name" value="AASS"/>
</dbReference>
<keyword evidence="1" id="KW-0560">Oxidoreductase</keyword>
<evidence type="ECO:0008006" key="6">
    <source>
        <dbReference type="Google" id="ProtNLM"/>
    </source>
</evidence>
<dbReference type="GO" id="GO:0019878">
    <property type="term" value="P:lysine biosynthetic process via aminoadipic acid"/>
    <property type="evidence" value="ECO:0007669"/>
    <property type="project" value="TreeGrafter"/>
</dbReference>
<evidence type="ECO:0000259" key="3">
    <source>
        <dbReference type="SMART" id="SM01003"/>
    </source>
</evidence>
<dbReference type="AlphaFoldDB" id="A0A235BWN0"/>